<evidence type="ECO:0000256" key="5">
    <source>
        <dbReference type="ARBA" id="ARBA00012483"/>
    </source>
</evidence>
<dbReference type="SMART" id="SM00744">
    <property type="entry name" value="RINGv"/>
    <property type="match status" value="1"/>
</dbReference>
<evidence type="ECO:0000313" key="18">
    <source>
        <dbReference type="Proteomes" id="UP000030687"/>
    </source>
</evidence>
<evidence type="ECO:0000259" key="16">
    <source>
        <dbReference type="PROSITE" id="PS50089"/>
    </source>
</evidence>
<dbReference type="Gene3D" id="3.30.40.10">
    <property type="entry name" value="Zinc/RING finger domain, C3HC4 (zinc finger)"/>
    <property type="match status" value="1"/>
</dbReference>
<dbReference type="InterPro" id="IPR011016">
    <property type="entry name" value="Znf_RING-CH"/>
</dbReference>
<dbReference type="EMBL" id="KI536799">
    <property type="protein sequence ID" value="ESR45213.1"/>
    <property type="molecule type" value="Genomic_DNA"/>
</dbReference>
<dbReference type="SUPFAM" id="SSF48371">
    <property type="entry name" value="ARM repeat"/>
    <property type="match status" value="1"/>
</dbReference>
<protein>
    <recommendedName>
        <fullName evidence="6 15">E3 ubiquitin-protein ligase listerin</fullName>
        <ecNumber evidence="5 15">2.3.2.27</ecNumber>
    </recommendedName>
    <alternativeName>
        <fullName evidence="15">RING-type E3 ubiquitin transferase listerin</fullName>
    </alternativeName>
</protein>
<evidence type="ECO:0000256" key="10">
    <source>
        <dbReference type="ARBA" id="ARBA00022737"/>
    </source>
</evidence>
<dbReference type="GO" id="GO:0008270">
    <property type="term" value="F:zinc ion binding"/>
    <property type="evidence" value="ECO:0007669"/>
    <property type="project" value="UniProtKB-KW"/>
</dbReference>
<keyword evidence="7" id="KW-0963">Cytoplasm</keyword>
<dbReference type="InterPro" id="IPR001841">
    <property type="entry name" value="Znf_RING"/>
</dbReference>
<dbReference type="Proteomes" id="UP000030687">
    <property type="component" value="Unassembled WGS sequence"/>
</dbReference>
<dbReference type="SMART" id="SM00184">
    <property type="entry name" value="RING"/>
    <property type="match status" value="1"/>
</dbReference>
<sequence length="1795" mass="200983">MGKQKGDGGRAKARPSSSSLAASLLPSASAGVAVGFGGYVGSSRLESTLSSEESSPYLDIDSEVAQHLKRLARKDPITKLKALSSLSALLKEKSGKDIAPIIPQWAFEYKRLLLDYSREVRRATHEMMTSLVITVGRDLAPHLKSLMGPWWFSQFDSNSEVSQAAKRSLQAAFPAQEKRLDALLICATEVFIYLEENLKLTPQNLSDKAIALDELEEMHQQVISSSLLALATLLDVLVCEHFGRPGFENITAEPKHASKARAIAVSFSEKLFSDHKYFLDFLKSQSVSIRSATYSVLKSYIKNIPHVFNEGNLKMIATAILGAFQEKDPVCHSSMWDAILLLSKRFPDCWTVLNAQKTILNRFWHFLKNGCFGSQQVSYPALVLFLDVVPPKAVAADKFFQDFFNSLWAGRNEPHSSNSDHKAFFRAFKECFLWGLLNASRCDFVEQLSLYIPLHLVAHILAVVQQKENLGLFSEEQIIKFLSLLEQHAIQKGEDWPLVYLVGPMLAKAFPMIKSLDSVNGIRLLSVSISVFGPRKIVRELFITDDGDQMVDSGSFLQVFKETFVPWCLDGYNHSMSSRLDLLLTLLDEECFLDQWCAVMSYAANVKHSGVEPGSLEPSHVLVLAMLLEKLRDKITKLKVGEHSTNWQGSHLDHLHHELLDSIAVAVACSFPPFGTSDARLMRYVNKESRYENLNIALLGGSTEGNQVSFVSTNILIMIFKELLKKLVPFLGESSFTWVRDASSLLTSEAKDFRFEIGKSVNVIEMAQFALDMLDGSFFCLKRIDDESSLLSSISAALFIIDWEYSMATVLDDTLDDESMKKINARLNVCKSVHVFRSKINNGFWRSLNIDNRKKLWSILIRSVTNAIFKEHNMKSDKLVSLCYSWMVEILEYLSQNPYEEQNLLDQLLSGDATWPLWINPNLSTPKESDALNTPNESLNIHFFNLWKSSYAQPLPDFELFNCVCAVLAVVKAVSGLQKVVAGHVTHACPSPPEETISEVPSRAWLAAEVLCTWKWPGGNALDSFLPLLCSHAKSRNLASQQNFLDSIFDILLDGALVHGGNSSQSLFDIWPPLDDKVELIEEHFLRALVSLLVTLLKNDIWERDKAMILFDLLVNKLFVGEAINKNCLRILPPIITVLVRTLSYRSVGSNEYGRGVDSDTSEGNQVQDTIRGWLQRTLLFPPLVTWQSGEDMEEWFQLVISCYPLSATGGAELFKLERNISHDERTLLLDLFRKQRHGGGIANQLPVVQVLLSQLMVISVGYCWKEFNEDDWSFVFSNLSSWIQSAVVIMEEAAENVNDAIADSSSSNNLDDIIEKLEKIVFISDPSPINNARNAILSFSLCHNILLCHGAEDSDNSNPLRTERWDRVRNRIAEGILRLFFCTGICEAIASSYGLESALVIASSRLDHFCFWELVASSVVNSSPHVKDRAVKSVEFWGLRKGPISALYAILFSSKPIAPLQYAAFVVLSADPVSQLAIFREDSVSSLGADSGVDQDMNCLDLSSENVHLQGEISCMIEKLPFQVVEMDLTAQEWHIPLELCEMQDLKKKDGDLPAEVSAAATAAKHAITTGSLLFPVESLWPVDPVKLASLAGAIYGLMLCVLPAYVRGWFSDLRDRSISSLVESFTRVWCSPPLIANELSQIKKANIADENFSLTVSKSANEVVATYTKDETKMDLIIRLPASYPLRPVDVECMRSLGISEVKQRKWLMSMMLFVRNQNGALAEAIRIWKRNFDKEFEGVEECPICYSVIHTANHSLPRLACKTCKHKFHSACLYKWFSTSHKSSCPLCQSPF</sequence>
<evidence type="ECO:0000313" key="17">
    <source>
        <dbReference type="EMBL" id="ESR45213.1"/>
    </source>
</evidence>
<evidence type="ECO:0000256" key="12">
    <source>
        <dbReference type="ARBA" id="ARBA00022786"/>
    </source>
</evidence>
<dbReference type="Pfam" id="PF22958">
    <property type="entry name" value="Ltn1_1st"/>
    <property type="match status" value="1"/>
</dbReference>
<accession>V4SCC4</accession>
<evidence type="ECO:0000256" key="8">
    <source>
        <dbReference type="ARBA" id="ARBA00022679"/>
    </source>
</evidence>
<dbReference type="OMA" id="EAIHTWK"/>
<evidence type="ECO:0000256" key="2">
    <source>
        <dbReference type="ARBA" id="ARBA00004514"/>
    </source>
</evidence>
<dbReference type="CDD" id="cd16491">
    <property type="entry name" value="RING-CH-C4HC3_LTN1"/>
    <property type="match status" value="1"/>
</dbReference>
<dbReference type="InterPro" id="IPR011989">
    <property type="entry name" value="ARM-like"/>
</dbReference>
<dbReference type="eggNOG" id="KOG0803">
    <property type="taxonomic scope" value="Eukaryota"/>
</dbReference>
<dbReference type="GO" id="GO:0043023">
    <property type="term" value="F:ribosomal large subunit binding"/>
    <property type="evidence" value="ECO:0007669"/>
    <property type="project" value="TreeGrafter"/>
</dbReference>
<evidence type="ECO:0000256" key="13">
    <source>
        <dbReference type="ARBA" id="ARBA00022833"/>
    </source>
</evidence>
<comment type="subunit">
    <text evidence="15">Component of the ribosome quality control complex (RQC).</text>
</comment>
<proteinExistence type="inferred from homology"/>
<dbReference type="FunCoup" id="V4SCC4">
    <property type="interactions" value="3469"/>
</dbReference>
<gene>
    <name evidence="17" type="ORF">CICLE_v10000015mg</name>
</gene>
<evidence type="ECO:0000256" key="14">
    <source>
        <dbReference type="PROSITE-ProRule" id="PRU00175"/>
    </source>
</evidence>
<dbReference type="PROSITE" id="PS50089">
    <property type="entry name" value="ZF_RING_2"/>
    <property type="match status" value="1"/>
</dbReference>
<reference evidence="17 18" key="1">
    <citation type="submission" date="2013-10" db="EMBL/GenBank/DDBJ databases">
        <authorList>
            <consortium name="International Citrus Genome Consortium"/>
            <person name="Jenkins J."/>
            <person name="Schmutz J."/>
            <person name="Prochnik S."/>
            <person name="Rokhsar D."/>
            <person name="Gmitter F."/>
            <person name="Ollitrault P."/>
            <person name="Machado M."/>
            <person name="Talon M."/>
            <person name="Wincker P."/>
            <person name="Jaillon O."/>
            <person name="Morgante M."/>
        </authorList>
    </citation>
    <scope>NUCLEOTIDE SEQUENCE</scope>
    <source>
        <strain evidence="18">cv. Clemenules</strain>
    </source>
</reference>
<dbReference type="InterPro" id="IPR039795">
    <property type="entry name" value="LTN1/Rkr1"/>
</dbReference>
<dbReference type="PANTHER" id="PTHR12389">
    <property type="entry name" value="ZINC FINGER PROTEIN 294"/>
    <property type="match status" value="1"/>
</dbReference>
<dbReference type="SUPFAM" id="SSF57850">
    <property type="entry name" value="RING/U-box"/>
    <property type="match status" value="1"/>
</dbReference>
<evidence type="ECO:0000256" key="4">
    <source>
        <dbReference type="ARBA" id="ARBA00007997"/>
    </source>
</evidence>
<dbReference type="UniPathway" id="UPA00143"/>
<dbReference type="GO" id="GO:0016567">
    <property type="term" value="P:protein ubiquitination"/>
    <property type="evidence" value="ECO:0007669"/>
    <property type="project" value="UniProtKB-UniPathway"/>
</dbReference>
<keyword evidence="10" id="KW-0677">Repeat</keyword>
<dbReference type="Gramene" id="ESR45213">
    <property type="protein sequence ID" value="ESR45213"/>
    <property type="gene ID" value="CICLE_v10000015mg"/>
</dbReference>
<feature type="domain" description="RING-type" evidence="16">
    <location>
        <begin position="1745"/>
        <end position="1792"/>
    </location>
</feature>
<dbReference type="EC" id="2.3.2.27" evidence="5 15"/>
<keyword evidence="18" id="KW-1185">Reference proteome</keyword>
<dbReference type="GO" id="GO:1990116">
    <property type="term" value="P:ribosome-associated ubiquitin-dependent protein catabolic process"/>
    <property type="evidence" value="ECO:0007669"/>
    <property type="project" value="UniProtKB-UniRule"/>
</dbReference>
<evidence type="ECO:0000256" key="6">
    <source>
        <dbReference type="ARBA" id="ARBA00017157"/>
    </source>
</evidence>
<comment type="pathway">
    <text evidence="3 15">Protein modification; protein ubiquitination.</text>
</comment>
<dbReference type="FunFam" id="3.30.40.10:FF:000038">
    <property type="entry name" value="E3 ubiquitin-protein ligase listerin"/>
    <property type="match status" value="1"/>
</dbReference>
<organism evidence="17 18">
    <name type="scientific">Citrus clementina</name>
    <name type="common">Clementine</name>
    <name type="synonym">Citrus deliciosa x Citrus sinensis</name>
    <dbReference type="NCBI Taxonomy" id="85681"/>
    <lineage>
        <taxon>Eukaryota</taxon>
        <taxon>Viridiplantae</taxon>
        <taxon>Streptophyta</taxon>
        <taxon>Embryophyta</taxon>
        <taxon>Tracheophyta</taxon>
        <taxon>Spermatophyta</taxon>
        <taxon>Magnoliopsida</taxon>
        <taxon>eudicotyledons</taxon>
        <taxon>Gunneridae</taxon>
        <taxon>Pentapetalae</taxon>
        <taxon>rosids</taxon>
        <taxon>malvids</taxon>
        <taxon>Sapindales</taxon>
        <taxon>Rutaceae</taxon>
        <taxon>Aurantioideae</taxon>
        <taxon>Citrus</taxon>
    </lineage>
</organism>
<dbReference type="Pfam" id="PF22999">
    <property type="entry name" value="LTN1_E3_ligase_6th"/>
    <property type="match status" value="1"/>
</dbReference>
<keyword evidence="9 15" id="KW-0479">Metal-binding</keyword>
<dbReference type="PANTHER" id="PTHR12389:SF0">
    <property type="entry name" value="E3 UBIQUITIN-PROTEIN LIGASE LISTERIN"/>
    <property type="match status" value="1"/>
</dbReference>
<dbReference type="Pfam" id="PF23009">
    <property type="entry name" value="UBC_like"/>
    <property type="match status" value="1"/>
</dbReference>
<keyword evidence="8 15" id="KW-0808">Transferase</keyword>
<dbReference type="InterPro" id="IPR039804">
    <property type="entry name" value="RING-CH-C4HC3_LTN1"/>
</dbReference>
<dbReference type="InterPro" id="IPR013083">
    <property type="entry name" value="Znf_RING/FYVE/PHD"/>
</dbReference>
<keyword evidence="11 14" id="KW-0863">Zinc-finger</keyword>
<evidence type="ECO:0000256" key="1">
    <source>
        <dbReference type="ARBA" id="ARBA00000900"/>
    </source>
</evidence>
<evidence type="ECO:0000256" key="3">
    <source>
        <dbReference type="ARBA" id="ARBA00004906"/>
    </source>
</evidence>
<comment type="function">
    <text evidence="15">E3 ubiquitin-protein ligase. Component of the ribosome quality control complex (RQC), a ribosome-associated complex that mediates ubiquitination and extraction of incompletely synthesized nascent chains for proteasomal degradation.</text>
</comment>
<evidence type="ECO:0000256" key="11">
    <source>
        <dbReference type="ARBA" id="ARBA00022771"/>
    </source>
</evidence>
<evidence type="ECO:0000256" key="15">
    <source>
        <dbReference type="RuleBase" id="RU367090"/>
    </source>
</evidence>
<dbReference type="Pfam" id="PF13639">
    <property type="entry name" value="zf-RING_2"/>
    <property type="match status" value="1"/>
</dbReference>
<dbReference type="InterPro" id="IPR016024">
    <property type="entry name" value="ARM-type_fold"/>
</dbReference>
<comment type="subcellular location">
    <subcellularLocation>
        <location evidence="2">Cytoplasm</location>
        <location evidence="2">Cytosol</location>
    </subcellularLocation>
</comment>
<keyword evidence="12 15" id="KW-0833">Ubl conjugation pathway</keyword>
<keyword evidence="13 15" id="KW-0862">Zinc</keyword>
<dbReference type="Gene3D" id="1.25.10.10">
    <property type="entry name" value="Leucine-rich Repeat Variant"/>
    <property type="match status" value="1"/>
</dbReference>
<dbReference type="GO" id="GO:0005829">
    <property type="term" value="C:cytosol"/>
    <property type="evidence" value="ECO:0007669"/>
    <property type="project" value="UniProtKB-SubCell"/>
</dbReference>
<evidence type="ECO:0000256" key="7">
    <source>
        <dbReference type="ARBA" id="ARBA00022490"/>
    </source>
</evidence>
<dbReference type="GO" id="GO:1990112">
    <property type="term" value="C:RQC complex"/>
    <property type="evidence" value="ECO:0007669"/>
    <property type="project" value="UniProtKB-UniRule"/>
</dbReference>
<dbReference type="InterPro" id="IPR054476">
    <property type="entry name" value="Ltn1_N"/>
</dbReference>
<dbReference type="STRING" id="85681.V4SCC4"/>
<dbReference type="InterPro" id="IPR054477">
    <property type="entry name" value="LTN1_E3_ligase_6th"/>
</dbReference>
<comment type="similarity">
    <text evidence="4 15">Belongs to the LTN1 family.</text>
</comment>
<dbReference type="InParanoid" id="V4SCC4"/>
<name>V4SCC4_CITCL</name>
<dbReference type="GO" id="GO:0061630">
    <property type="term" value="F:ubiquitin protein ligase activity"/>
    <property type="evidence" value="ECO:0007669"/>
    <property type="project" value="UniProtKB-UniRule"/>
</dbReference>
<dbReference type="InterPro" id="IPR054478">
    <property type="entry name" value="LTN1_UBC"/>
</dbReference>
<comment type="catalytic activity">
    <reaction evidence="1 15">
        <text>S-ubiquitinyl-[E2 ubiquitin-conjugating enzyme]-L-cysteine + [acceptor protein]-L-lysine = [E2 ubiquitin-conjugating enzyme]-L-cysteine + N(6)-ubiquitinyl-[acceptor protein]-L-lysine.</text>
        <dbReference type="EC" id="2.3.2.27"/>
    </reaction>
</comment>
<evidence type="ECO:0000256" key="9">
    <source>
        <dbReference type="ARBA" id="ARBA00022723"/>
    </source>
</evidence>
<dbReference type="GO" id="GO:0072344">
    <property type="term" value="P:rescue of stalled ribosome"/>
    <property type="evidence" value="ECO:0007669"/>
    <property type="project" value="UniProtKB-UniRule"/>
</dbReference>